<feature type="region of interest" description="Disordered" evidence="1">
    <location>
        <begin position="53"/>
        <end position="75"/>
    </location>
</feature>
<name>A0A5A7S841_9NOCA</name>
<reference evidence="2 3" key="1">
    <citation type="submission" date="2019-07" db="EMBL/GenBank/DDBJ databases">
        <title>Rhodococcus cavernicolus sp. nov., isolated from a cave.</title>
        <authorList>
            <person name="Lee S.D."/>
        </authorList>
    </citation>
    <scope>NUCLEOTIDE SEQUENCE [LARGE SCALE GENOMIC DNA]</scope>
    <source>
        <strain evidence="2 3">C1-24</strain>
    </source>
</reference>
<gene>
    <name evidence="2" type="ORF">FOY51_15265</name>
</gene>
<protein>
    <recommendedName>
        <fullName evidence="4">Transmembrane protein</fullName>
    </recommendedName>
</protein>
<dbReference type="AlphaFoldDB" id="A0A5A7S841"/>
<dbReference type="RefSeq" id="WP_149431089.1">
    <property type="nucleotide sequence ID" value="NZ_VLNY01000006.1"/>
</dbReference>
<dbReference type="Proteomes" id="UP000322244">
    <property type="component" value="Unassembled WGS sequence"/>
</dbReference>
<organism evidence="2 3">
    <name type="scientific">Antrihabitans cavernicola</name>
    <dbReference type="NCBI Taxonomy" id="2495913"/>
    <lineage>
        <taxon>Bacteria</taxon>
        <taxon>Bacillati</taxon>
        <taxon>Actinomycetota</taxon>
        <taxon>Actinomycetes</taxon>
        <taxon>Mycobacteriales</taxon>
        <taxon>Nocardiaceae</taxon>
        <taxon>Antrihabitans</taxon>
    </lineage>
</organism>
<evidence type="ECO:0000313" key="2">
    <source>
        <dbReference type="EMBL" id="KAA0022328.1"/>
    </source>
</evidence>
<evidence type="ECO:0000256" key="1">
    <source>
        <dbReference type="SAM" id="MobiDB-lite"/>
    </source>
</evidence>
<evidence type="ECO:0000313" key="3">
    <source>
        <dbReference type="Proteomes" id="UP000322244"/>
    </source>
</evidence>
<dbReference type="OrthoDB" id="4773538at2"/>
<accession>A0A5A7S841</accession>
<dbReference type="EMBL" id="VLNY01000006">
    <property type="protein sequence ID" value="KAA0022328.1"/>
    <property type="molecule type" value="Genomic_DNA"/>
</dbReference>
<comment type="caution">
    <text evidence="2">The sequence shown here is derived from an EMBL/GenBank/DDBJ whole genome shotgun (WGS) entry which is preliminary data.</text>
</comment>
<keyword evidence="3" id="KW-1185">Reference proteome</keyword>
<evidence type="ECO:0008006" key="4">
    <source>
        <dbReference type="Google" id="ProtNLM"/>
    </source>
</evidence>
<proteinExistence type="predicted"/>
<sequence>MAANGPFGFDPEDIERVMREAGDGVRELVEGLNKFVEPGKSAGWSNLFADFARGATPRPSAPPAPEQETTGQKGDGVWAIFIVDDDGVARADQVFATELDALRAHRDNTDSRRQVRFLPYGMSISIFDKLSTTTDD</sequence>